<feature type="compositionally biased region" description="Low complexity" evidence="1">
    <location>
        <begin position="18"/>
        <end position="36"/>
    </location>
</feature>
<organism evidence="2 3">
    <name type="scientific">Perkinsus olseni</name>
    <name type="common">Perkinsus atlanticus</name>
    <dbReference type="NCBI Taxonomy" id="32597"/>
    <lineage>
        <taxon>Eukaryota</taxon>
        <taxon>Sar</taxon>
        <taxon>Alveolata</taxon>
        <taxon>Perkinsozoa</taxon>
        <taxon>Perkinsea</taxon>
        <taxon>Perkinsida</taxon>
        <taxon>Perkinsidae</taxon>
        <taxon>Perkinsus</taxon>
    </lineage>
</organism>
<evidence type="ECO:0000256" key="1">
    <source>
        <dbReference type="SAM" id="MobiDB-lite"/>
    </source>
</evidence>
<proteinExistence type="predicted"/>
<protein>
    <submittedName>
        <fullName evidence="2">Uncharacterized protein</fullName>
    </submittedName>
</protein>
<keyword evidence="3" id="KW-1185">Reference proteome</keyword>
<dbReference type="EMBL" id="JABANO010023090">
    <property type="protein sequence ID" value="KAF4724101.1"/>
    <property type="molecule type" value="Genomic_DNA"/>
</dbReference>
<feature type="non-terminal residue" evidence="2">
    <location>
        <position position="235"/>
    </location>
</feature>
<dbReference type="AlphaFoldDB" id="A0A7J6RUM3"/>
<dbReference type="Proteomes" id="UP000553632">
    <property type="component" value="Unassembled WGS sequence"/>
</dbReference>
<comment type="caution">
    <text evidence="2">The sequence shown here is derived from an EMBL/GenBank/DDBJ whole genome shotgun (WGS) entry which is preliminary data.</text>
</comment>
<name>A0A7J6RUM3_PEROL</name>
<sequence length="235" mass="25965">GATTGAVHHPSGKHSELAESSLEVSASYDSSQLSSSVENGEASVSRPQEKIRKRNKDRREVLPRKRGPRRRQNPQAKRAPPHPERSVQVSDSTPRPKPRAVPRKGPPREVVAKAPQLPLPVIPTEKRIQLNLADKATPSLYKPRVCKRPPWDPSPLSQLPIALSYTFQAPYRPKEDTSMAARRALVDAIIEPTGGNAESVMARYRNRAYRWAVQGDASTVSFESKQDLGVSPPKP</sequence>
<gene>
    <name evidence="2" type="ORF">FOZ63_007951</name>
</gene>
<evidence type="ECO:0000313" key="3">
    <source>
        <dbReference type="Proteomes" id="UP000553632"/>
    </source>
</evidence>
<accession>A0A7J6RUM3</accession>
<evidence type="ECO:0000313" key="2">
    <source>
        <dbReference type="EMBL" id="KAF4724101.1"/>
    </source>
</evidence>
<feature type="region of interest" description="Disordered" evidence="1">
    <location>
        <begin position="1"/>
        <end position="117"/>
    </location>
</feature>
<reference evidence="2 3" key="1">
    <citation type="submission" date="2020-04" db="EMBL/GenBank/DDBJ databases">
        <title>Perkinsus olseni comparative genomics.</title>
        <authorList>
            <person name="Bogema D.R."/>
        </authorList>
    </citation>
    <scope>NUCLEOTIDE SEQUENCE [LARGE SCALE GENOMIC DNA]</scope>
    <source>
        <strain evidence="2 3">ATCC PRA-207</strain>
    </source>
</reference>